<dbReference type="EC" id="3.1.2.6" evidence="7"/>
<dbReference type="InterPro" id="IPR036866">
    <property type="entry name" value="RibonucZ/Hydroxyglut_hydro"/>
</dbReference>
<dbReference type="AlphaFoldDB" id="A0A379C9B5"/>
<dbReference type="Proteomes" id="UP000255417">
    <property type="component" value="Unassembled WGS sequence"/>
</dbReference>
<dbReference type="GO" id="GO:0004416">
    <property type="term" value="F:hydroxyacylglutathione hydrolase activity"/>
    <property type="evidence" value="ECO:0007669"/>
    <property type="project" value="UniProtKB-UniRule"/>
</dbReference>
<dbReference type="HAMAP" id="MF_01374">
    <property type="entry name" value="Glyoxalase_2"/>
    <property type="match status" value="1"/>
</dbReference>
<keyword evidence="10" id="KW-1185">Reference proteome</keyword>
<dbReference type="RefSeq" id="WP_115315405.1">
    <property type="nucleotide sequence ID" value="NZ_LWIF01000001.1"/>
</dbReference>
<evidence type="ECO:0000256" key="6">
    <source>
        <dbReference type="ARBA" id="ARBA00022833"/>
    </source>
</evidence>
<dbReference type="EMBL" id="UGTA01000001">
    <property type="protein sequence ID" value="SUB58900.1"/>
    <property type="molecule type" value="Genomic_DNA"/>
</dbReference>
<dbReference type="GO" id="GO:0019243">
    <property type="term" value="P:methylglyoxal catabolic process to D-lactate via S-lactoyl-glutathione"/>
    <property type="evidence" value="ECO:0007669"/>
    <property type="project" value="UniProtKB-UniRule"/>
</dbReference>
<keyword evidence="4 7" id="KW-0479">Metal-binding</keyword>
<dbReference type="CDD" id="cd07723">
    <property type="entry name" value="hydroxyacylglutathione_hydrolase_MBL-fold"/>
    <property type="match status" value="1"/>
</dbReference>
<protein>
    <recommendedName>
        <fullName evidence="7">Hydroxyacylglutathione hydrolase</fullName>
        <ecNumber evidence="7">3.1.2.6</ecNumber>
    </recommendedName>
    <alternativeName>
        <fullName evidence="7">Glyoxalase II</fullName>
        <shortName evidence="7">Glx II</shortName>
    </alternativeName>
</protein>
<evidence type="ECO:0000256" key="4">
    <source>
        <dbReference type="ARBA" id="ARBA00022723"/>
    </source>
</evidence>
<evidence type="ECO:0000256" key="2">
    <source>
        <dbReference type="ARBA" id="ARBA00004963"/>
    </source>
</evidence>
<comment type="subunit">
    <text evidence="7">Monomer.</text>
</comment>
<evidence type="ECO:0000313" key="10">
    <source>
        <dbReference type="Proteomes" id="UP000255417"/>
    </source>
</evidence>
<dbReference type="InterPro" id="IPR017782">
    <property type="entry name" value="Hydroxyacylglutathione_Hdrlase"/>
</dbReference>
<feature type="binding site" evidence="7">
    <location>
        <position position="57"/>
    </location>
    <ligand>
        <name>Zn(2+)</name>
        <dbReference type="ChEBI" id="CHEBI:29105"/>
        <label>2</label>
    </ligand>
</feature>
<comment type="cofactor">
    <cofactor evidence="7">
        <name>Zn(2+)</name>
        <dbReference type="ChEBI" id="CHEBI:29105"/>
    </cofactor>
    <text evidence="7">Binds 2 Zn(2+) ions per subunit.</text>
</comment>
<comment type="catalytic activity">
    <reaction evidence="1 7">
        <text>an S-(2-hydroxyacyl)glutathione + H2O = a 2-hydroxy carboxylate + glutathione + H(+)</text>
        <dbReference type="Rhea" id="RHEA:21864"/>
        <dbReference type="ChEBI" id="CHEBI:15377"/>
        <dbReference type="ChEBI" id="CHEBI:15378"/>
        <dbReference type="ChEBI" id="CHEBI:57925"/>
        <dbReference type="ChEBI" id="CHEBI:58896"/>
        <dbReference type="ChEBI" id="CHEBI:71261"/>
        <dbReference type="EC" id="3.1.2.6"/>
    </reaction>
</comment>
<keyword evidence="5 7" id="KW-0378">Hydrolase</keyword>
<sequence length="234" mass="26534">MQIIPIKALSDNYIWLIQKKDQVIVVDPSQADELLDFFAKNDLNPTAILLTYNHADHVGGVVKLVEHYPNLPIYGSKEVSQFANHIMVDQQEFECLGSQTKVIKTAGHTAEHISYLIDNKHLFCGDSLFSAGCGRVFTGDYNAQFDTLQRLGQLADDVKIYPAHEYTQSNLEFVKVVMPNNQAVQYYTQQVAELRCQDKITLPSTMGLEKQVNPFLMAKSLAEFIELRKKKDCF</sequence>
<dbReference type="InterPro" id="IPR032282">
    <property type="entry name" value="HAGH_C"/>
</dbReference>
<name>A0A379C9B5_9PAST</name>
<accession>A0A379C9B5</accession>
<evidence type="ECO:0000259" key="8">
    <source>
        <dbReference type="SMART" id="SM00849"/>
    </source>
</evidence>
<comment type="similarity">
    <text evidence="3 7">Belongs to the metallo-beta-lactamase superfamily. Glyoxalase II family.</text>
</comment>
<evidence type="ECO:0000256" key="1">
    <source>
        <dbReference type="ARBA" id="ARBA00001623"/>
    </source>
</evidence>
<dbReference type="NCBIfam" id="TIGR03413">
    <property type="entry name" value="GSH_gloB"/>
    <property type="match status" value="1"/>
</dbReference>
<evidence type="ECO:0000256" key="5">
    <source>
        <dbReference type="ARBA" id="ARBA00022801"/>
    </source>
</evidence>
<proteinExistence type="inferred from homology"/>
<reference evidence="9 10" key="1">
    <citation type="submission" date="2018-06" db="EMBL/GenBank/DDBJ databases">
        <authorList>
            <consortium name="Pathogen Informatics"/>
            <person name="Doyle S."/>
        </authorList>
    </citation>
    <scope>NUCLEOTIDE SEQUENCE [LARGE SCALE GENOMIC DNA]</scope>
    <source>
        <strain evidence="9 10">NCTC12872</strain>
    </source>
</reference>
<organism evidence="9 10">
    <name type="scientific">Phocoenobacter uteri</name>
    <dbReference type="NCBI Taxonomy" id="146806"/>
    <lineage>
        <taxon>Bacteria</taxon>
        <taxon>Pseudomonadati</taxon>
        <taxon>Pseudomonadota</taxon>
        <taxon>Gammaproteobacteria</taxon>
        <taxon>Pasteurellales</taxon>
        <taxon>Pasteurellaceae</taxon>
        <taxon>Phocoenobacter</taxon>
    </lineage>
</organism>
<dbReference type="SUPFAM" id="SSF56281">
    <property type="entry name" value="Metallo-hydrolase/oxidoreductase"/>
    <property type="match status" value="1"/>
</dbReference>
<comment type="function">
    <text evidence="7">Thiolesterase that catalyzes the hydrolysis of S-D-lactoyl-glutathione to form glutathione and D-lactic acid.</text>
</comment>
<dbReference type="InterPro" id="IPR050110">
    <property type="entry name" value="Glyoxalase_II_hydrolase"/>
</dbReference>
<evidence type="ECO:0000313" key="9">
    <source>
        <dbReference type="EMBL" id="SUB58900.1"/>
    </source>
</evidence>
<gene>
    <name evidence="7 9" type="primary">gloB</name>
    <name evidence="9" type="ORF">NCTC12872_00869</name>
</gene>
<dbReference type="UniPathway" id="UPA00619">
    <property type="reaction ID" value="UER00676"/>
</dbReference>
<keyword evidence="6 7" id="KW-0862">Zinc</keyword>
<dbReference type="PANTHER" id="PTHR43705:SF1">
    <property type="entry name" value="HYDROXYACYLGLUTATHIONE HYDROLASE GLOB"/>
    <property type="match status" value="1"/>
</dbReference>
<dbReference type="Pfam" id="PF00753">
    <property type="entry name" value="Lactamase_B"/>
    <property type="match status" value="1"/>
</dbReference>
<evidence type="ECO:0000256" key="7">
    <source>
        <dbReference type="HAMAP-Rule" id="MF_01374"/>
    </source>
</evidence>
<feature type="binding site" evidence="7">
    <location>
        <position position="126"/>
    </location>
    <ligand>
        <name>Zn(2+)</name>
        <dbReference type="ChEBI" id="CHEBI:29105"/>
        <label>2</label>
    </ligand>
</feature>
<evidence type="ECO:0000256" key="3">
    <source>
        <dbReference type="ARBA" id="ARBA00006759"/>
    </source>
</evidence>
<dbReference type="Gene3D" id="3.60.15.10">
    <property type="entry name" value="Ribonuclease Z/Hydroxyacylglutathione hydrolase-like"/>
    <property type="match status" value="1"/>
</dbReference>
<dbReference type="OrthoDB" id="9802248at2"/>
<dbReference type="GO" id="GO:0046872">
    <property type="term" value="F:metal ion binding"/>
    <property type="evidence" value="ECO:0007669"/>
    <property type="project" value="UniProtKB-KW"/>
</dbReference>
<dbReference type="InterPro" id="IPR001279">
    <property type="entry name" value="Metallo-B-lactamas"/>
</dbReference>
<dbReference type="InterPro" id="IPR035680">
    <property type="entry name" value="Clx_II_MBL"/>
</dbReference>
<dbReference type="PANTHER" id="PTHR43705">
    <property type="entry name" value="HYDROXYACYLGLUTATHIONE HYDROLASE"/>
    <property type="match status" value="1"/>
</dbReference>
<comment type="pathway">
    <text evidence="2 7">Secondary metabolite metabolism; methylglyoxal degradation; (R)-lactate from methylglyoxal: step 2/2.</text>
</comment>
<dbReference type="Pfam" id="PF16123">
    <property type="entry name" value="HAGH_C"/>
    <property type="match status" value="1"/>
</dbReference>
<dbReference type="SMART" id="SM00849">
    <property type="entry name" value="Lactamase_B"/>
    <property type="match status" value="1"/>
</dbReference>
<feature type="binding site" evidence="7">
    <location>
        <position position="56"/>
    </location>
    <ligand>
        <name>Zn(2+)</name>
        <dbReference type="ChEBI" id="CHEBI:29105"/>
        <label>2</label>
    </ligand>
</feature>
<feature type="binding site" evidence="7">
    <location>
        <position position="164"/>
    </location>
    <ligand>
        <name>Zn(2+)</name>
        <dbReference type="ChEBI" id="CHEBI:29105"/>
        <label>2</label>
    </ligand>
</feature>
<comment type="caution">
    <text evidence="7">Lacks conserved residue(s) required for the propagation of feature annotation.</text>
</comment>
<feature type="domain" description="Metallo-beta-lactamase" evidence="8">
    <location>
        <begin position="11"/>
        <end position="164"/>
    </location>
</feature>